<comment type="caution">
    <text evidence="1">The sequence shown here is derived from an EMBL/GenBank/DDBJ whole genome shotgun (WGS) entry which is preliminary data.</text>
</comment>
<dbReference type="Pfam" id="PF14595">
    <property type="entry name" value="Thioredoxin_9"/>
    <property type="match status" value="1"/>
</dbReference>
<keyword evidence="2" id="KW-1185">Reference proteome</keyword>
<sequence>MKDQVKETMTKPTEDLIRDSLPGSMSYKEYTSLMDSLARSGNTTGEYTPANENYTLLNDRRIKRWDKKFSVTEDALAKIAAYPREILWLVLTESWCGDAAPTMPVMNKIAEASPNITLRVLLRDENPELMSRFLTNQAMSIPKLIMVDKGSFEVLGSWGPRPSTATKLAADYKAVHGKLSKEFKQDLQMWYNRDKGKDTFKDLMQLLALE</sequence>
<accession>A0A6L9EDI3</accession>
<organism evidence="1 2">
    <name type="scientific">Poritiphilus flavus</name>
    <dbReference type="NCBI Taxonomy" id="2697053"/>
    <lineage>
        <taxon>Bacteria</taxon>
        <taxon>Pseudomonadati</taxon>
        <taxon>Bacteroidota</taxon>
        <taxon>Flavobacteriia</taxon>
        <taxon>Flavobacteriales</taxon>
        <taxon>Flavobacteriaceae</taxon>
        <taxon>Poritiphilus</taxon>
    </lineage>
</organism>
<dbReference type="InterPro" id="IPR036249">
    <property type="entry name" value="Thioredoxin-like_sf"/>
</dbReference>
<dbReference type="Proteomes" id="UP000475249">
    <property type="component" value="Unassembled WGS sequence"/>
</dbReference>
<reference evidence="1 2" key="1">
    <citation type="submission" date="2020-01" db="EMBL/GenBank/DDBJ databases">
        <title>Bacteria diversity of Porities sp.</title>
        <authorList>
            <person name="Wang G."/>
        </authorList>
    </citation>
    <scope>NUCLEOTIDE SEQUENCE [LARGE SCALE GENOMIC DNA]</scope>
    <source>
        <strain evidence="1 2">R33</strain>
    </source>
</reference>
<dbReference type="Gene3D" id="3.40.30.10">
    <property type="entry name" value="Glutaredoxin"/>
    <property type="match status" value="1"/>
</dbReference>
<evidence type="ECO:0000313" key="2">
    <source>
        <dbReference type="Proteomes" id="UP000475249"/>
    </source>
</evidence>
<gene>
    <name evidence="1" type="ORF">GTQ38_11800</name>
</gene>
<proteinExistence type="predicted"/>
<dbReference type="RefSeq" id="WP_161435720.1">
    <property type="nucleotide sequence ID" value="NZ_WXYO01000005.1"/>
</dbReference>
<dbReference type="AlphaFoldDB" id="A0A6L9EDI3"/>
<name>A0A6L9EDI3_9FLAO</name>
<protein>
    <submittedName>
        <fullName evidence="1">Thioredoxin family protein</fullName>
    </submittedName>
</protein>
<dbReference type="SUPFAM" id="SSF52833">
    <property type="entry name" value="Thioredoxin-like"/>
    <property type="match status" value="1"/>
</dbReference>
<evidence type="ECO:0000313" key="1">
    <source>
        <dbReference type="EMBL" id="NAS12691.1"/>
    </source>
</evidence>
<dbReference type="EMBL" id="WXYO01000005">
    <property type="protein sequence ID" value="NAS12691.1"/>
    <property type="molecule type" value="Genomic_DNA"/>
</dbReference>